<reference evidence="1" key="1">
    <citation type="journal article" date="2014" name="Front. Microbiol.">
        <title>High frequency of phylogenetically diverse reductive dehalogenase-homologous genes in deep subseafloor sedimentary metagenomes.</title>
        <authorList>
            <person name="Kawai M."/>
            <person name="Futagami T."/>
            <person name="Toyoda A."/>
            <person name="Takaki Y."/>
            <person name="Nishi S."/>
            <person name="Hori S."/>
            <person name="Arai W."/>
            <person name="Tsubouchi T."/>
            <person name="Morono Y."/>
            <person name="Uchiyama I."/>
            <person name="Ito T."/>
            <person name="Fujiyama A."/>
            <person name="Inagaki F."/>
            <person name="Takami H."/>
        </authorList>
    </citation>
    <scope>NUCLEOTIDE SEQUENCE</scope>
    <source>
        <strain evidence="1">Expedition CK06-06</strain>
    </source>
</reference>
<feature type="non-terminal residue" evidence="1">
    <location>
        <position position="43"/>
    </location>
</feature>
<protein>
    <submittedName>
        <fullName evidence="1">Uncharacterized protein</fullName>
    </submittedName>
</protein>
<dbReference type="EMBL" id="BARS01018937">
    <property type="protein sequence ID" value="GAF86355.1"/>
    <property type="molecule type" value="Genomic_DNA"/>
</dbReference>
<evidence type="ECO:0000313" key="1">
    <source>
        <dbReference type="EMBL" id="GAF86355.1"/>
    </source>
</evidence>
<organism evidence="1">
    <name type="scientific">marine sediment metagenome</name>
    <dbReference type="NCBI Taxonomy" id="412755"/>
    <lineage>
        <taxon>unclassified sequences</taxon>
        <taxon>metagenomes</taxon>
        <taxon>ecological metagenomes</taxon>
    </lineage>
</organism>
<name>X0UD04_9ZZZZ</name>
<gene>
    <name evidence="1" type="ORF">S01H1_30742</name>
</gene>
<comment type="caution">
    <text evidence="1">The sequence shown here is derived from an EMBL/GenBank/DDBJ whole genome shotgun (WGS) entry which is preliminary data.</text>
</comment>
<dbReference type="AlphaFoldDB" id="X0UD04"/>
<sequence length="43" mass="4931">MPLVLLIVSTIFEFILADIVAERSYPTETEKKLALLERQLGIR</sequence>
<proteinExistence type="predicted"/>
<accession>X0UD04</accession>